<name>A0AAW8NGJ1_9GAMM</name>
<dbReference type="Proteomes" id="UP001259340">
    <property type="component" value="Unassembled WGS sequence"/>
</dbReference>
<dbReference type="EMBL" id="JAPMLE010000001">
    <property type="protein sequence ID" value="MDR8522464.1"/>
    <property type="molecule type" value="Genomic_DNA"/>
</dbReference>
<dbReference type="GO" id="GO:0009289">
    <property type="term" value="C:pilus"/>
    <property type="evidence" value="ECO:0007669"/>
    <property type="project" value="UniProtKB-SubCell"/>
</dbReference>
<feature type="domain" description="Fimbrial-type adhesion" evidence="6">
    <location>
        <begin position="29"/>
        <end position="183"/>
    </location>
</feature>
<evidence type="ECO:0000256" key="2">
    <source>
        <dbReference type="ARBA" id="ARBA00006671"/>
    </source>
</evidence>
<dbReference type="PANTHER" id="PTHR33420:SF12">
    <property type="entry name" value="FIMBRIN-LIKE PROTEIN FIMI-RELATED"/>
    <property type="match status" value="1"/>
</dbReference>
<sequence length="183" mass="18193">MKLKPLIVSLSLAAICLSSANVSANSGTIQFTGAITSTTCDMLISSDGVASSNKIVDLGTYVVGDATAVGAFGTAKDIKLTPDLTTCTPAPTDFSSGGLVSVNTGQVDGANGDVIVSADTATTNVGVLFYANTNTPILNQGALDGIVDAGDGSVTFTAQPYAVEATINAGPISGTATFTVAYK</sequence>
<protein>
    <submittedName>
        <fullName evidence="7">Fimbrial protein</fullName>
    </submittedName>
</protein>
<evidence type="ECO:0000313" key="8">
    <source>
        <dbReference type="EMBL" id="MDW4825456.1"/>
    </source>
</evidence>
<dbReference type="Proteomes" id="UP001271263">
    <property type="component" value="Unassembled WGS sequence"/>
</dbReference>
<dbReference type="InterPro" id="IPR008966">
    <property type="entry name" value="Adhesion_dom_sf"/>
</dbReference>
<dbReference type="EMBL" id="JAPMLD010000007">
    <property type="protein sequence ID" value="MDW4825456.1"/>
    <property type="molecule type" value="Genomic_DNA"/>
</dbReference>
<evidence type="ECO:0000313" key="7">
    <source>
        <dbReference type="EMBL" id="MDR8522464.1"/>
    </source>
</evidence>
<dbReference type="PANTHER" id="PTHR33420">
    <property type="entry name" value="FIMBRIAL SUBUNIT ELFA-RELATED"/>
    <property type="match status" value="1"/>
</dbReference>
<keyword evidence="4" id="KW-0281">Fimbrium</keyword>
<feature type="chain" id="PRO_5043454543" evidence="5">
    <location>
        <begin position="25"/>
        <end position="183"/>
    </location>
</feature>
<organism evidence="7 9">
    <name type="scientific">Shewanella fidelis</name>
    <dbReference type="NCBI Taxonomy" id="173509"/>
    <lineage>
        <taxon>Bacteria</taxon>
        <taxon>Pseudomonadati</taxon>
        <taxon>Pseudomonadota</taxon>
        <taxon>Gammaproteobacteria</taxon>
        <taxon>Alteromonadales</taxon>
        <taxon>Shewanellaceae</taxon>
        <taxon>Shewanella</taxon>
    </lineage>
</organism>
<accession>A0AAW8NGJ1</accession>
<keyword evidence="10" id="KW-1185">Reference proteome</keyword>
<evidence type="ECO:0000313" key="9">
    <source>
        <dbReference type="Proteomes" id="UP001259340"/>
    </source>
</evidence>
<comment type="similarity">
    <text evidence="2">Belongs to the fimbrial protein family.</text>
</comment>
<dbReference type="SUPFAM" id="SSF49401">
    <property type="entry name" value="Bacterial adhesins"/>
    <property type="match status" value="1"/>
</dbReference>
<comment type="subcellular location">
    <subcellularLocation>
        <location evidence="1">Fimbrium</location>
    </subcellularLocation>
</comment>
<dbReference type="InterPro" id="IPR036937">
    <property type="entry name" value="Adhesion_dom_fimbrial_sf"/>
</dbReference>
<proteinExistence type="inferred from homology"/>
<evidence type="ECO:0000256" key="3">
    <source>
        <dbReference type="ARBA" id="ARBA00022729"/>
    </source>
</evidence>
<keyword evidence="3 5" id="KW-0732">Signal</keyword>
<evidence type="ECO:0000313" key="10">
    <source>
        <dbReference type="Proteomes" id="UP001271263"/>
    </source>
</evidence>
<evidence type="ECO:0000256" key="4">
    <source>
        <dbReference type="ARBA" id="ARBA00023263"/>
    </source>
</evidence>
<dbReference type="InterPro" id="IPR000259">
    <property type="entry name" value="Adhesion_dom_fimbrial"/>
</dbReference>
<evidence type="ECO:0000259" key="6">
    <source>
        <dbReference type="Pfam" id="PF00419"/>
    </source>
</evidence>
<reference evidence="8 10" key="1">
    <citation type="journal article" date="2022" name="bioRxiv">
        <title>Prophages regulate Shewanella fidelis 3313 motility and biofilm formation: implications for gut colonization dynamics in Ciona robusta.</title>
        <authorList>
            <person name="Natarajan O."/>
            <person name="Gibboney S.L."/>
            <person name="Young M.N."/>
            <person name="Lim S.J."/>
            <person name="Pluta N."/>
            <person name="Atkinson C.G."/>
            <person name="Leigh B.A."/>
            <person name="Liberti A."/>
            <person name="Kees E.D."/>
            <person name="Breitbart M."/>
            <person name="Gralnick J.A."/>
            <person name="Dishaw L.J."/>
        </authorList>
    </citation>
    <scope>NUCLEOTIDE SEQUENCE [LARGE SCALE GENOMIC DNA]</scope>
    <source>
        <strain evidence="8 10">JG4066</strain>
    </source>
</reference>
<dbReference type="Pfam" id="PF00419">
    <property type="entry name" value="Fimbrial"/>
    <property type="match status" value="1"/>
</dbReference>
<reference evidence="7" key="2">
    <citation type="submission" date="2022-11" db="EMBL/GenBank/DDBJ databases">
        <title>Prophages regulate Shewanella fidelis motility and biofilm formation: implications for gut colonization dynamics in Ciona robusta.</title>
        <authorList>
            <person name="Natarajan O."/>
            <person name="Gibboney S.L."/>
            <person name="Young M.N."/>
            <person name="Lim S.J."/>
            <person name="Pluta N."/>
            <person name="Atkinson C.G.F."/>
            <person name="Leigh B.A."/>
            <person name="Liberti A."/>
            <person name="Kees E."/>
            <person name="Breitbart M."/>
            <person name="Gralnick J."/>
            <person name="Dishaw L.J."/>
        </authorList>
    </citation>
    <scope>NUCLEOTIDE SEQUENCE</scope>
    <source>
        <strain evidence="7">3313</strain>
    </source>
</reference>
<dbReference type="Gene3D" id="2.60.40.1090">
    <property type="entry name" value="Fimbrial-type adhesion domain"/>
    <property type="match status" value="1"/>
</dbReference>
<dbReference type="GO" id="GO:0043709">
    <property type="term" value="P:cell adhesion involved in single-species biofilm formation"/>
    <property type="evidence" value="ECO:0007669"/>
    <property type="project" value="TreeGrafter"/>
</dbReference>
<evidence type="ECO:0000256" key="5">
    <source>
        <dbReference type="SAM" id="SignalP"/>
    </source>
</evidence>
<gene>
    <name evidence="7" type="ORF">OS133_01970</name>
    <name evidence="8" type="ORF">OS134_15405</name>
</gene>
<feature type="signal peptide" evidence="5">
    <location>
        <begin position="1"/>
        <end position="24"/>
    </location>
</feature>
<comment type="caution">
    <text evidence="7">The sequence shown here is derived from an EMBL/GenBank/DDBJ whole genome shotgun (WGS) entry which is preliminary data.</text>
</comment>
<dbReference type="RefSeq" id="WP_310653816.1">
    <property type="nucleotide sequence ID" value="NZ_JAPMLA010000007.1"/>
</dbReference>
<dbReference type="AlphaFoldDB" id="A0AAW8NGJ1"/>
<evidence type="ECO:0000256" key="1">
    <source>
        <dbReference type="ARBA" id="ARBA00004561"/>
    </source>
</evidence>
<dbReference type="InterPro" id="IPR050263">
    <property type="entry name" value="Bact_Fimbrial_Adh_Pro"/>
</dbReference>